<dbReference type="Pfam" id="PF08450">
    <property type="entry name" value="SGL"/>
    <property type="match status" value="1"/>
</dbReference>
<dbReference type="Gene3D" id="2.120.10.30">
    <property type="entry name" value="TolB, C-terminal domain"/>
    <property type="match status" value="1"/>
</dbReference>
<evidence type="ECO:0000313" key="3">
    <source>
        <dbReference type="EMBL" id="CAB4791906.1"/>
    </source>
</evidence>
<dbReference type="InterPro" id="IPR051262">
    <property type="entry name" value="SMP-30/CGR1_Lactonase"/>
</dbReference>
<proteinExistence type="predicted"/>
<dbReference type="PRINTS" id="PR01790">
    <property type="entry name" value="SMP30FAMILY"/>
</dbReference>
<keyword evidence="1" id="KW-0378">Hydrolase</keyword>
<dbReference type="PANTHER" id="PTHR47572">
    <property type="entry name" value="LIPOPROTEIN-RELATED"/>
    <property type="match status" value="1"/>
</dbReference>
<sequence>MTTYQATTITTGLGFGEAPRWHDGRLWFSDFYRHGIFSIAADGSDERFEHSVPTQPSGLDWTADGTLYFVSMLDHTIRTVRGGVEETILDFSEHCGFWANDMTMNSAGIGYVGNFGFDLDTLLHEKGVEGLLGDPPPTTNIVVFNAAGDVLQVVPDLAFPNGTVITPDGKTLIVGETMTFRLTAFDINADGTLSNRRVWAQLDFVATDGMCLDAEGQIWLANAMPGVNTCLRVKEGGEITDTVQTSQTSYACMLGGDDGTTLYIHTAPSSDRFEIADKTDGKIESVTVAVPRAGRP</sequence>
<dbReference type="EMBL" id="CAFAAB010000175">
    <property type="protein sequence ID" value="CAB4791906.1"/>
    <property type="molecule type" value="Genomic_DNA"/>
</dbReference>
<dbReference type="AlphaFoldDB" id="A0A6J6X9G9"/>
<dbReference type="SUPFAM" id="SSF63829">
    <property type="entry name" value="Calcium-dependent phosphotriesterase"/>
    <property type="match status" value="1"/>
</dbReference>
<dbReference type="InterPro" id="IPR013658">
    <property type="entry name" value="SGL"/>
</dbReference>
<feature type="domain" description="SMP-30/Gluconolactonase/LRE-like region" evidence="2">
    <location>
        <begin position="15"/>
        <end position="267"/>
    </location>
</feature>
<evidence type="ECO:0000259" key="2">
    <source>
        <dbReference type="Pfam" id="PF08450"/>
    </source>
</evidence>
<name>A0A6J6X9G9_9ZZZZ</name>
<accession>A0A6J6X9G9</accession>
<dbReference type="InterPro" id="IPR011042">
    <property type="entry name" value="6-blade_b-propeller_TolB-like"/>
</dbReference>
<dbReference type="GO" id="GO:0016787">
    <property type="term" value="F:hydrolase activity"/>
    <property type="evidence" value="ECO:0007669"/>
    <property type="project" value="UniProtKB-KW"/>
</dbReference>
<dbReference type="PANTHER" id="PTHR47572:SF4">
    <property type="entry name" value="LACTONASE DRP35"/>
    <property type="match status" value="1"/>
</dbReference>
<protein>
    <submittedName>
        <fullName evidence="3">Unannotated protein</fullName>
    </submittedName>
</protein>
<dbReference type="InterPro" id="IPR005511">
    <property type="entry name" value="SMP-30"/>
</dbReference>
<gene>
    <name evidence="3" type="ORF">UFOPK2958_01278</name>
</gene>
<reference evidence="3" key="1">
    <citation type="submission" date="2020-05" db="EMBL/GenBank/DDBJ databases">
        <authorList>
            <person name="Chiriac C."/>
            <person name="Salcher M."/>
            <person name="Ghai R."/>
            <person name="Kavagutti S V."/>
        </authorList>
    </citation>
    <scope>NUCLEOTIDE SEQUENCE</scope>
</reference>
<evidence type="ECO:0000256" key="1">
    <source>
        <dbReference type="ARBA" id="ARBA00022801"/>
    </source>
</evidence>
<organism evidence="3">
    <name type="scientific">freshwater metagenome</name>
    <dbReference type="NCBI Taxonomy" id="449393"/>
    <lineage>
        <taxon>unclassified sequences</taxon>
        <taxon>metagenomes</taxon>
        <taxon>ecological metagenomes</taxon>
    </lineage>
</organism>